<reference evidence="1" key="1">
    <citation type="submission" date="2015-11" db="EMBL/GenBank/DDBJ databases">
        <title>De novo transcriptome assembly of four potential Pierce s Disease insect vectors from Arizona vineyards.</title>
        <authorList>
            <person name="Tassone E.E."/>
        </authorList>
    </citation>
    <scope>NUCLEOTIDE SEQUENCE</scope>
</reference>
<feature type="non-terminal residue" evidence="1">
    <location>
        <position position="1"/>
    </location>
</feature>
<sequence length="161" mass="18955">KVPTVKTANHKFLLAGHTHMEVDGKHSIIERAKKQIKSNTIFTTNDWANFIATCSKKNPFVVRRMCIKDFLDFLFLRNKNAPFISRKKNTNNEPFLISNAVWLQLRKGDSKLYYKTSFEEESFKSVELKRNRRQERIIMPLELPQIRAHRKKKAMRSTTTS</sequence>
<dbReference type="EMBL" id="GECU01012568">
    <property type="protein sequence ID" value="JAS95138.1"/>
    <property type="molecule type" value="Transcribed_RNA"/>
</dbReference>
<dbReference type="AlphaFoldDB" id="A0A1B6J7L1"/>
<evidence type="ECO:0000313" key="1">
    <source>
        <dbReference type="EMBL" id="JAS95138.1"/>
    </source>
</evidence>
<name>A0A1B6J7L1_9HEMI</name>
<organism evidence="1">
    <name type="scientific">Homalodisca liturata</name>
    <dbReference type="NCBI Taxonomy" id="320908"/>
    <lineage>
        <taxon>Eukaryota</taxon>
        <taxon>Metazoa</taxon>
        <taxon>Ecdysozoa</taxon>
        <taxon>Arthropoda</taxon>
        <taxon>Hexapoda</taxon>
        <taxon>Insecta</taxon>
        <taxon>Pterygota</taxon>
        <taxon>Neoptera</taxon>
        <taxon>Paraneoptera</taxon>
        <taxon>Hemiptera</taxon>
        <taxon>Auchenorrhyncha</taxon>
        <taxon>Membracoidea</taxon>
        <taxon>Cicadellidae</taxon>
        <taxon>Cicadellinae</taxon>
        <taxon>Proconiini</taxon>
        <taxon>Homalodisca</taxon>
    </lineage>
</organism>
<gene>
    <name evidence="1" type="ORF">g.8376</name>
</gene>
<proteinExistence type="predicted"/>
<accession>A0A1B6J7L1</accession>
<protein>
    <submittedName>
        <fullName evidence="1">Uncharacterized protein</fullName>
    </submittedName>
</protein>